<feature type="domain" description="HU" evidence="2">
    <location>
        <begin position="2"/>
        <end position="124"/>
    </location>
</feature>
<dbReference type="GO" id="GO:0003677">
    <property type="term" value="F:DNA binding"/>
    <property type="evidence" value="ECO:0007669"/>
    <property type="project" value="UniProtKB-KW"/>
</dbReference>
<accession>A0ABT0TFE9</accession>
<sequence>MIKYRVLPKKNPQDLAAPEKFYATAIADGEVDFEFLAEQIAYETTLTETDCIAVLLSLERNILRQLEQGKIVRVGRLGSFNVTLKSAGKDTLEEVTATDIVKGRVRFRPGKKLSKMTNELRFRKAN</sequence>
<evidence type="ECO:0000256" key="1">
    <source>
        <dbReference type="ARBA" id="ARBA00023125"/>
    </source>
</evidence>
<dbReference type="RefSeq" id="WP_250580775.1">
    <property type="nucleotide sequence ID" value="NZ_JAMLJN010000003.1"/>
</dbReference>
<dbReference type="InterPro" id="IPR041607">
    <property type="entry name" value="HU-HIG"/>
</dbReference>
<dbReference type="Pfam" id="PF18291">
    <property type="entry name" value="HU-HIG"/>
    <property type="match status" value="1"/>
</dbReference>
<reference evidence="3 4" key="1">
    <citation type="submission" date="2022-05" db="EMBL/GenBank/DDBJ databases">
        <title>Flavobacterium sp., isolated from activated sludge.</title>
        <authorList>
            <person name="Ran Q."/>
        </authorList>
    </citation>
    <scope>NUCLEOTIDE SEQUENCE [LARGE SCALE GENOMIC DNA]</scope>
    <source>
        <strain evidence="3 4">HXWNR69</strain>
    </source>
</reference>
<gene>
    <name evidence="3" type="ORF">NAT47_04680</name>
</gene>
<evidence type="ECO:0000313" key="3">
    <source>
        <dbReference type="EMBL" id="MCL9769705.1"/>
    </source>
</evidence>
<dbReference type="SUPFAM" id="SSF47729">
    <property type="entry name" value="IHF-like DNA-binding proteins"/>
    <property type="match status" value="1"/>
</dbReference>
<name>A0ABT0TFE9_9FLAO</name>
<keyword evidence="4" id="KW-1185">Reference proteome</keyword>
<evidence type="ECO:0000313" key="4">
    <source>
        <dbReference type="Proteomes" id="UP001203342"/>
    </source>
</evidence>
<dbReference type="EMBL" id="JAMLJN010000003">
    <property type="protein sequence ID" value="MCL9769705.1"/>
    <property type="molecule type" value="Genomic_DNA"/>
</dbReference>
<dbReference type="Proteomes" id="UP001203342">
    <property type="component" value="Unassembled WGS sequence"/>
</dbReference>
<dbReference type="Gene3D" id="4.10.520.10">
    <property type="entry name" value="IHF-like DNA-binding proteins"/>
    <property type="match status" value="1"/>
</dbReference>
<dbReference type="InterPro" id="IPR005902">
    <property type="entry name" value="HU_DNA-bd_put"/>
</dbReference>
<keyword evidence="1 3" id="KW-0238">DNA-binding</keyword>
<proteinExistence type="predicted"/>
<dbReference type="InterPro" id="IPR010992">
    <property type="entry name" value="IHF-like_DNA-bd_dom_sf"/>
</dbReference>
<protein>
    <submittedName>
        <fullName evidence="3">HU family DNA-binding protein</fullName>
    </submittedName>
</protein>
<dbReference type="NCBIfam" id="TIGR01201">
    <property type="entry name" value="HU_rel"/>
    <property type="match status" value="1"/>
</dbReference>
<comment type="caution">
    <text evidence="3">The sequence shown here is derived from an EMBL/GenBank/DDBJ whole genome shotgun (WGS) entry which is preliminary data.</text>
</comment>
<evidence type="ECO:0000259" key="2">
    <source>
        <dbReference type="Pfam" id="PF18291"/>
    </source>
</evidence>
<organism evidence="3 4">
    <name type="scientific">Flavobacterium fragile</name>
    <dbReference type="NCBI Taxonomy" id="2949085"/>
    <lineage>
        <taxon>Bacteria</taxon>
        <taxon>Pseudomonadati</taxon>
        <taxon>Bacteroidota</taxon>
        <taxon>Flavobacteriia</taxon>
        <taxon>Flavobacteriales</taxon>
        <taxon>Flavobacteriaceae</taxon>
        <taxon>Flavobacterium</taxon>
    </lineage>
</organism>